<dbReference type="SUPFAM" id="SSF51182">
    <property type="entry name" value="RmlC-like cupins"/>
    <property type="match status" value="1"/>
</dbReference>
<gene>
    <name evidence="3" type="ordered locus">SFHH103_05264</name>
</gene>
<proteinExistence type="predicted"/>
<geneLocation type="plasmid" evidence="3 4">
    <name>pSfHH103e</name>
</geneLocation>
<keyword evidence="3" id="KW-0614">Plasmid</keyword>
<name>G9AF98_SINF1</name>
<dbReference type="EMBL" id="HE616899">
    <property type="protein sequence ID" value="CCE99730.1"/>
    <property type="molecule type" value="Genomic_DNA"/>
</dbReference>
<dbReference type="InterPro" id="IPR011051">
    <property type="entry name" value="RmlC_Cupin_sf"/>
</dbReference>
<feature type="domain" description="Cupin type-2" evidence="2">
    <location>
        <begin position="61"/>
        <end position="127"/>
    </location>
</feature>
<reference evidence="3 4" key="1">
    <citation type="journal article" date="2012" name="J. Bacteriol.">
        <title>Genome sequence of the soybean symbiont Sinorhizobium fredii HH103.</title>
        <authorList>
            <person name="Weidner S."/>
            <person name="Becker A."/>
            <person name="Bonilla I."/>
            <person name="Jaenicke S."/>
            <person name="Lloret J."/>
            <person name="Margaret I."/>
            <person name="Puhler A."/>
            <person name="Ruiz-Sainz J.E."/>
            <person name="Schneiker-Bekel S."/>
            <person name="Szczepanowski R."/>
            <person name="Vinardell J.M."/>
            <person name="Zehner S."/>
            <person name="Gottfert M."/>
        </authorList>
    </citation>
    <scope>NUCLEOTIDE SEQUENCE [LARGE SCALE GENOMIC DNA]</scope>
    <source>
        <strain evidence="3 4">HH103</strain>
        <plasmid evidence="4">pSfHH103e</plasmid>
    </source>
</reference>
<evidence type="ECO:0000256" key="1">
    <source>
        <dbReference type="SAM" id="MobiDB-lite"/>
    </source>
</evidence>
<evidence type="ECO:0000259" key="2">
    <source>
        <dbReference type="Pfam" id="PF07883"/>
    </source>
</evidence>
<protein>
    <recommendedName>
        <fullName evidence="2">Cupin type-2 domain-containing protein</fullName>
    </recommendedName>
</protein>
<feature type="region of interest" description="Disordered" evidence="1">
    <location>
        <begin position="1"/>
        <end position="28"/>
    </location>
</feature>
<dbReference type="HOGENOM" id="CLU_103066_6_2_5"/>
<dbReference type="KEGG" id="sfh:SFHH103_05264"/>
<dbReference type="PANTHER" id="PTHR36440:SF1">
    <property type="entry name" value="PUTATIVE (AFU_ORTHOLOGUE AFUA_8G07350)-RELATED"/>
    <property type="match status" value="1"/>
</dbReference>
<accession>G9AF98</accession>
<dbReference type="PATRIC" id="fig|380.5.peg.4821"/>
<organism evidence="3 4">
    <name type="scientific">Sinorhizobium fredii (strain HH103)</name>
    <dbReference type="NCBI Taxonomy" id="1117943"/>
    <lineage>
        <taxon>Bacteria</taxon>
        <taxon>Pseudomonadati</taxon>
        <taxon>Pseudomonadota</taxon>
        <taxon>Alphaproteobacteria</taxon>
        <taxon>Hyphomicrobiales</taxon>
        <taxon>Rhizobiaceae</taxon>
        <taxon>Sinorhizobium/Ensifer group</taxon>
        <taxon>Sinorhizobium</taxon>
    </lineage>
</organism>
<dbReference type="PANTHER" id="PTHR36440">
    <property type="entry name" value="PUTATIVE (AFU_ORTHOLOGUE AFUA_8G07350)-RELATED"/>
    <property type="match status" value="1"/>
</dbReference>
<dbReference type="Pfam" id="PF07883">
    <property type="entry name" value="Cupin_2"/>
    <property type="match status" value="1"/>
</dbReference>
<dbReference type="AlphaFoldDB" id="G9AF98"/>
<dbReference type="InterPro" id="IPR053146">
    <property type="entry name" value="QDO-like"/>
</dbReference>
<dbReference type="Proteomes" id="UP000007735">
    <property type="component" value="Plasmid pSfHH103e"/>
</dbReference>
<evidence type="ECO:0000313" key="3">
    <source>
        <dbReference type="EMBL" id="CCE99730.1"/>
    </source>
</evidence>
<dbReference type="InterPro" id="IPR014710">
    <property type="entry name" value="RmlC-like_jellyroll"/>
</dbReference>
<sequence length="171" mass="17994">MPCDGSGAGLPSRGTPTEERMAEPNAAEAQADRALEVFGETVIIRGDAAGALLDAAVIEEIVPPSVGAPLHLHGREDEISYVIEGTFRIWRGDEVLDVGPGGLALLPRHQVHTFKNIGTGSGRLLTVILPAGFERFFAVVAERGLGEEDMDEICTIAASEFGLEILGPPPA</sequence>
<evidence type="ECO:0000313" key="4">
    <source>
        <dbReference type="Proteomes" id="UP000007735"/>
    </source>
</evidence>
<dbReference type="Gene3D" id="2.60.120.10">
    <property type="entry name" value="Jelly Rolls"/>
    <property type="match status" value="1"/>
</dbReference>
<dbReference type="InterPro" id="IPR013096">
    <property type="entry name" value="Cupin_2"/>
</dbReference>